<reference evidence="2" key="1">
    <citation type="submission" date="2014-04" db="EMBL/GenBank/DDBJ databases">
        <title>Evolutionary Origins and Diversification of the Mycorrhizal Mutualists.</title>
        <authorList>
            <consortium name="DOE Joint Genome Institute"/>
            <consortium name="Mycorrhizal Genomics Consortium"/>
            <person name="Kohler A."/>
            <person name="Kuo A."/>
            <person name="Nagy L.G."/>
            <person name="Floudas D."/>
            <person name="Copeland A."/>
            <person name="Barry K.W."/>
            <person name="Cichocki N."/>
            <person name="Veneault-Fourrey C."/>
            <person name="LaButti K."/>
            <person name="Lindquist E.A."/>
            <person name="Lipzen A."/>
            <person name="Lundell T."/>
            <person name="Morin E."/>
            <person name="Murat C."/>
            <person name="Riley R."/>
            <person name="Ohm R."/>
            <person name="Sun H."/>
            <person name="Tunlid A."/>
            <person name="Henrissat B."/>
            <person name="Grigoriev I.V."/>
            <person name="Hibbett D.S."/>
            <person name="Martin F."/>
        </authorList>
    </citation>
    <scope>NUCLEOTIDE SEQUENCE [LARGE SCALE GENOMIC DNA]</scope>
    <source>
        <strain evidence="2">FD-334 SS-4</strain>
    </source>
</reference>
<dbReference type="AlphaFoldDB" id="A0A0D2MUH7"/>
<evidence type="ECO:0000313" key="2">
    <source>
        <dbReference type="Proteomes" id="UP000054270"/>
    </source>
</evidence>
<dbReference type="EMBL" id="KN817523">
    <property type="protein sequence ID" value="KJA27643.1"/>
    <property type="molecule type" value="Genomic_DNA"/>
</dbReference>
<sequence length="196" mass="21355">MPLECRRAPSLILAVPVLAASSRTTRLSGTAVALAHSPPVLRQPHAPRSRSAAHPRAAPSRRYCLFPAWSVMRLPPVLKAPRGRSGAAVECPSRPARLARLPFPVPLPPQRATRSMRGCAHYGVAERRAAERTGVRNHCYEERGSSVPRTRTSSMRTHLVVLNVQRRGGCFSGRRGSIVAVSISSPWKVDGDNGRH</sequence>
<gene>
    <name evidence="1" type="ORF">HYPSUDRAFT_197835</name>
</gene>
<keyword evidence="2" id="KW-1185">Reference proteome</keyword>
<proteinExistence type="predicted"/>
<protein>
    <submittedName>
        <fullName evidence="1">Uncharacterized protein</fullName>
    </submittedName>
</protein>
<evidence type="ECO:0000313" key="1">
    <source>
        <dbReference type="EMBL" id="KJA27643.1"/>
    </source>
</evidence>
<accession>A0A0D2MUH7</accession>
<dbReference type="Proteomes" id="UP000054270">
    <property type="component" value="Unassembled WGS sequence"/>
</dbReference>
<name>A0A0D2MUH7_HYPSF</name>
<organism evidence="1 2">
    <name type="scientific">Hypholoma sublateritium (strain FD-334 SS-4)</name>
    <dbReference type="NCBI Taxonomy" id="945553"/>
    <lineage>
        <taxon>Eukaryota</taxon>
        <taxon>Fungi</taxon>
        <taxon>Dikarya</taxon>
        <taxon>Basidiomycota</taxon>
        <taxon>Agaricomycotina</taxon>
        <taxon>Agaricomycetes</taxon>
        <taxon>Agaricomycetidae</taxon>
        <taxon>Agaricales</taxon>
        <taxon>Agaricineae</taxon>
        <taxon>Strophariaceae</taxon>
        <taxon>Hypholoma</taxon>
    </lineage>
</organism>